<evidence type="ECO:0000259" key="6">
    <source>
        <dbReference type="Pfam" id="PF00590"/>
    </source>
</evidence>
<dbReference type="EMBL" id="OMOR01000001">
    <property type="protein sequence ID" value="SPH22662.1"/>
    <property type="molecule type" value="Genomic_DNA"/>
</dbReference>
<dbReference type="Pfam" id="PF00590">
    <property type="entry name" value="TP_methylase"/>
    <property type="match status" value="1"/>
</dbReference>
<dbReference type="SUPFAM" id="SSF53790">
    <property type="entry name" value="Tetrapyrrole methylase"/>
    <property type="match status" value="1"/>
</dbReference>
<dbReference type="InterPro" id="IPR000878">
    <property type="entry name" value="4pyrrol_Mease"/>
</dbReference>
<reference evidence="7 8" key="1">
    <citation type="submission" date="2018-03" db="EMBL/GenBank/DDBJ databases">
        <authorList>
            <person name="Keele B.F."/>
        </authorList>
    </citation>
    <scope>NUCLEOTIDE SEQUENCE [LARGE SCALE GENOMIC DNA]</scope>
    <source>
        <strain evidence="7 8">CECT 8599</strain>
    </source>
</reference>
<dbReference type="PIRSF" id="PIRSF036428">
    <property type="entry name" value="CobL"/>
    <property type="match status" value="1"/>
</dbReference>
<dbReference type="InterPro" id="IPR050714">
    <property type="entry name" value="Cobalamin_biosynth_MTase"/>
</dbReference>
<dbReference type="GO" id="GO:0032259">
    <property type="term" value="P:methylation"/>
    <property type="evidence" value="ECO:0007669"/>
    <property type="project" value="UniProtKB-KW"/>
</dbReference>
<keyword evidence="3 7" id="KW-0489">Methyltransferase</keyword>
<dbReference type="InterPro" id="IPR029063">
    <property type="entry name" value="SAM-dependent_MTases_sf"/>
</dbReference>
<dbReference type="GO" id="GO:0009236">
    <property type="term" value="P:cobalamin biosynthetic process"/>
    <property type="evidence" value="ECO:0007669"/>
    <property type="project" value="UniProtKB-UniPathway"/>
</dbReference>
<keyword evidence="2" id="KW-0169">Cobalamin biosynthesis</keyword>
<evidence type="ECO:0000256" key="4">
    <source>
        <dbReference type="ARBA" id="ARBA00022679"/>
    </source>
</evidence>
<dbReference type="CDD" id="cd02440">
    <property type="entry name" value="AdoMet_MTases"/>
    <property type="match status" value="1"/>
</dbReference>
<sequence>MGSPRHLSLLPDVSARLEEWPVPFADGIEILKGFSGQRVVALASGDPFWYGAGSVFARHFASSEWCAFPVPSTFSRAAAQMGWPLETTHCVGLHAAPMPRLKPHLATGQRLIVLLRDGDAVAELQDYLAGEGFAKTALTVMEALGGPRQRVTQLTASDPAQPFQHPVCAALEVTGDGAVLTCASGRSDEMFDHDGQMTKRPVRALTMSALAPRPFETLWDLGAGSGSISIEWLLSHPTTHAVAVEANPQRATRAAQNAQRLGVDRLRVHTASSIDALDALPAPDAVFIGGGLSQDLLEALWAIVPKGCRIVANAVTLEAEALLAQWHRTEGGDLLRIELAQSKPLGSKRGWSSSYPIVQWGVTR</sequence>
<dbReference type="PANTHER" id="PTHR43182:SF1">
    <property type="entry name" value="COBALT-PRECORRIN-7 C(5)-METHYLTRANSFERASE"/>
    <property type="match status" value="1"/>
</dbReference>
<dbReference type="NCBIfam" id="TIGR02469">
    <property type="entry name" value="CbiT"/>
    <property type="match status" value="1"/>
</dbReference>
<dbReference type="GO" id="GO:0046025">
    <property type="term" value="F:precorrin-6Y C5,15-methyltransferase (decarboxylating) activity"/>
    <property type="evidence" value="ECO:0007669"/>
    <property type="project" value="UniProtKB-EC"/>
</dbReference>
<dbReference type="InterPro" id="IPR006365">
    <property type="entry name" value="Cbl_synth_CobL"/>
</dbReference>
<dbReference type="GO" id="GO:0008276">
    <property type="term" value="F:protein methyltransferase activity"/>
    <property type="evidence" value="ECO:0007669"/>
    <property type="project" value="InterPro"/>
</dbReference>
<keyword evidence="4 7" id="KW-0808">Transferase</keyword>
<accession>A0A2R8BHV5</accession>
<comment type="pathway">
    <text evidence="1">Cofactor biosynthesis; adenosylcobalamin biosynthesis.</text>
</comment>
<feature type="domain" description="Tetrapyrrole methylase" evidence="6">
    <location>
        <begin position="35"/>
        <end position="158"/>
    </location>
</feature>
<evidence type="ECO:0000256" key="5">
    <source>
        <dbReference type="ARBA" id="ARBA00022691"/>
    </source>
</evidence>
<dbReference type="CDD" id="cd11644">
    <property type="entry name" value="Precorrin-6Y-MT"/>
    <property type="match status" value="1"/>
</dbReference>
<evidence type="ECO:0000256" key="2">
    <source>
        <dbReference type="ARBA" id="ARBA00022573"/>
    </source>
</evidence>
<dbReference type="InterPro" id="IPR035996">
    <property type="entry name" value="4pyrrol_Methylase_sf"/>
</dbReference>
<dbReference type="EC" id="2.1.1.132" evidence="7"/>
<evidence type="ECO:0000313" key="7">
    <source>
        <dbReference type="EMBL" id="SPH22662.1"/>
    </source>
</evidence>
<name>A0A2R8BHV5_9RHOB</name>
<evidence type="ECO:0000256" key="1">
    <source>
        <dbReference type="ARBA" id="ARBA00004953"/>
    </source>
</evidence>
<evidence type="ECO:0000256" key="3">
    <source>
        <dbReference type="ARBA" id="ARBA00022603"/>
    </source>
</evidence>
<dbReference type="InterPro" id="IPR014008">
    <property type="entry name" value="Cbl_synth_MTase_CbiT"/>
</dbReference>
<dbReference type="UniPathway" id="UPA00148"/>
<proteinExistence type="predicted"/>
<gene>
    <name evidence="7" type="primary">cobL</name>
    <name evidence="7" type="ORF">ASD8599_03405</name>
</gene>
<dbReference type="PANTHER" id="PTHR43182">
    <property type="entry name" value="COBALT-PRECORRIN-6B C(15)-METHYLTRANSFERASE (DECARBOXYLATING)"/>
    <property type="match status" value="1"/>
</dbReference>
<dbReference type="InterPro" id="IPR012818">
    <property type="entry name" value="CbiE"/>
</dbReference>
<dbReference type="Proteomes" id="UP000244880">
    <property type="component" value="Unassembled WGS sequence"/>
</dbReference>
<protein>
    <submittedName>
        <fullName evidence="7">Precorrin-6Y C(5,15)-methyltransferase [decarboxylating]</fullName>
        <ecNumber evidence="7">2.1.1.132</ecNumber>
    </submittedName>
</protein>
<dbReference type="AlphaFoldDB" id="A0A2R8BHV5"/>
<dbReference type="SUPFAM" id="SSF53335">
    <property type="entry name" value="S-adenosyl-L-methionine-dependent methyltransferases"/>
    <property type="match status" value="1"/>
</dbReference>
<evidence type="ECO:0000313" key="8">
    <source>
        <dbReference type="Proteomes" id="UP000244880"/>
    </source>
</evidence>
<keyword evidence="5" id="KW-0949">S-adenosyl-L-methionine</keyword>
<keyword evidence="8" id="KW-1185">Reference proteome</keyword>
<dbReference type="Gene3D" id="3.40.50.150">
    <property type="entry name" value="Vaccinia Virus protein VP39"/>
    <property type="match status" value="1"/>
</dbReference>
<organism evidence="7 8">
    <name type="scientific">Ascidiaceihabitans donghaensis</name>
    <dbReference type="NCBI Taxonomy" id="1510460"/>
    <lineage>
        <taxon>Bacteria</taxon>
        <taxon>Pseudomonadati</taxon>
        <taxon>Pseudomonadota</taxon>
        <taxon>Alphaproteobacteria</taxon>
        <taxon>Rhodobacterales</taxon>
        <taxon>Paracoccaceae</taxon>
        <taxon>Ascidiaceihabitans</taxon>
    </lineage>
</organism>